<organism evidence="1 2">
    <name type="scientific">Kingella bonacorsii</name>
    <dbReference type="NCBI Taxonomy" id="2796361"/>
    <lineage>
        <taxon>Bacteria</taxon>
        <taxon>Pseudomonadati</taxon>
        <taxon>Pseudomonadota</taxon>
        <taxon>Betaproteobacteria</taxon>
        <taxon>Neisseriales</taxon>
        <taxon>Neisseriaceae</taxon>
        <taxon>Kingella</taxon>
    </lineage>
</organism>
<dbReference type="Proteomes" id="UP000614058">
    <property type="component" value="Unassembled WGS sequence"/>
</dbReference>
<comment type="caution">
    <text evidence="1">The sequence shown here is derived from an EMBL/GenBank/DDBJ whole genome shotgun (WGS) entry which is preliminary data.</text>
</comment>
<accession>A0ABS1BP90</accession>
<keyword evidence="2" id="KW-1185">Reference proteome</keyword>
<dbReference type="RefSeq" id="WP_200520879.1">
    <property type="nucleotide sequence ID" value="NZ_JAEHNZ010000001.1"/>
</dbReference>
<gene>
    <name evidence="1" type="ORF">JDW22_00195</name>
</gene>
<reference evidence="1 2" key="1">
    <citation type="journal article" date="2021" name="Pathogens">
        <title>Isolation and Characterization of Kingella bonacorsii sp. nov., A Novel Kingella Species Detected in a Stable Periodontitis Subject.</title>
        <authorList>
            <person name="Antezack A."/>
            <person name="Boxberger M."/>
            <person name="Rolland C."/>
            <person name="Monnet-Corti V."/>
            <person name="La Scola B."/>
        </authorList>
    </citation>
    <scope>NUCLEOTIDE SEQUENCE [LARGE SCALE GENOMIC DNA]</scope>
    <source>
        <strain evidence="1 2">Marseille-Q4569</strain>
    </source>
</reference>
<protein>
    <submittedName>
        <fullName evidence="1">Uncharacterized protein</fullName>
    </submittedName>
</protein>
<name>A0ABS1BP90_9NEIS</name>
<proteinExistence type="predicted"/>
<dbReference type="EMBL" id="JAEHNZ010000001">
    <property type="protein sequence ID" value="MBK0395038.1"/>
    <property type="molecule type" value="Genomic_DNA"/>
</dbReference>
<sequence length="50" mass="5648">MKRHFTFSGCLSHFENQCTACRQAVETHIGIQAFQHRARAARSAPHSPPK</sequence>
<evidence type="ECO:0000313" key="2">
    <source>
        <dbReference type="Proteomes" id="UP000614058"/>
    </source>
</evidence>
<evidence type="ECO:0000313" key="1">
    <source>
        <dbReference type="EMBL" id="MBK0395038.1"/>
    </source>
</evidence>